<dbReference type="PANTHER" id="PTHR43245:SF58">
    <property type="entry name" value="BLL5923 PROTEIN"/>
    <property type="match status" value="1"/>
</dbReference>
<dbReference type="SUPFAM" id="SSF51735">
    <property type="entry name" value="NAD(P)-binding Rossmann-fold domains"/>
    <property type="match status" value="1"/>
</dbReference>
<evidence type="ECO:0000313" key="3">
    <source>
        <dbReference type="Proteomes" id="UP000198870"/>
    </source>
</evidence>
<gene>
    <name evidence="2" type="ORF">SAMN05216233_1441</name>
</gene>
<organism evidence="2 3">
    <name type="scientific">Desulfoluna spongiiphila</name>
    <dbReference type="NCBI Taxonomy" id="419481"/>
    <lineage>
        <taxon>Bacteria</taxon>
        <taxon>Pseudomonadati</taxon>
        <taxon>Thermodesulfobacteriota</taxon>
        <taxon>Desulfobacteria</taxon>
        <taxon>Desulfobacterales</taxon>
        <taxon>Desulfolunaceae</taxon>
        <taxon>Desulfoluna</taxon>
    </lineage>
</organism>
<dbReference type="InterPro" id="IPR050177">
    <property type="entry name" value="Lipid_A_modif_metabolic_enz"/>
</dbReference>
<dbReference type="InterPro" id="IPR001509">
    <property type="entry name" value="Epimerase_deHydtase"/>
</dbReference>
<dbReference type="STRING" id="419481.SAMN05216233_1441"/>
<dbReference type="Gene3D" id="3.40.50.720">
    <property type="entry name" value="NAD(P)-binding Rossmann-like Domain"/>
    <property type="match status" value="1"/>
</dbReference>
<sequence>MKKILLTGSNGFIGSALKAHLCTQFEVFGVDNRGHTGAGQTDSGYDFTDVDSIKALCYQYRPDVVIHCAGIAHQKIGSVESSEYFHVNSFATETLAIAASAVNTDVRFIFLSSISVYGENGTQDPIRENDQCFPSSDYAWSKLDAERRLRKLFSDGILKHVDILRLAPVYDSEWSLNLERRVFAPGKFAYVKFGDGNQKMSVLSRQNLASFISHRLNQDEFLSKDASTNPACTVFNVCDRNPSSFCDIINVFRRSQHQPDRIQITVPLGFVWGLTQLAALIFKNRRQWLHSCYDKLSYSLVFDNTQMLMTGFVPPHTLESVFLSGNR</sequence>
<evidence type="ECO:0000313" key="2">
    <source>
        <dbReference type="EMBL" id="SCY91101.1"/>
    </source>
</evidence>
<reference evidence="2 3" key="1">
    <citation type="submission" date="2016-10" db="EMBL/GenBank/DDBJ databases">
        <authorList>
            <person name="de Groot N.N."/>
        </authorList>
    </citation>
    <scope>NUCLEOTIDE SEQUENCE [LARGE SCALE GENOMIC DNA]</scope>
    <source>
        <strain evidence="2 3">AA1</strain>
    </source>
</reference>
<name>A0A1G5JT55_9BACT</name>
<proteinExistence type="predicted"/>
<dbReference type="InterPro" id="IPR036291">
    <property type="entry name" value="NAD(P)-bd_dom_sf"/>
</dbReference>
<dbReference type="AlphaFoldDB" id="A0A1G5JT55"/>
<dbReference type="RefSeq" id="WP_175470088.1">
    <property type="nucleotide sequence ID" value="NZ_FMUX01000044.1"/>
</dbReference>
<keyword evidence="3" id="KW-1185">Reference proteome</keyword>
<dbReference type="EMBL" id="FMUX01000044">
    <property type="protein sequence ID" value="SCY91101.1"/>
    <property type="molecule type" value="Genomic_DNA"/>
</dbReference>
<feature type="domain" description="NAD-dependent epimerase/dehydratase" evidence="1">
    <location>
        <begin position="4"/>
        <end position="170"/>
    </location>
</feature>
<protein>
    <submittedName>
        <fullName evidence="2">Nucleoside-diphosphate-sugar epimerase</fullName>
    </submittedName>
</protein>
<dbReference type="Proteomes" id="UP000198870">
    <property type="component" value="Unassembled WGS sequence"/>
</dbReference>
<dbReference type="PANTHER" id="PTHR43245">
    <property type="entry name" value="BIFUNCTIONAL POLYMYXIN RESISTANCE PROTEIN ARNA"/>
    <property type="match status" value="1"/>
</dbReference>
<evidence type="ECO:0000259" key="1">
    <source>
        <dbReference type="Pfam" id="PF01370"/>
    </source>
</evidence>
<dbReference type="Pfam" id="PF01370">
    <property type="entry name" value="Epimerase"/>
    <property type="match status" value="1"/>
</dbReference>
<accession>A0A1G5JT55</accession>